<evidence type="ECO:0000313" key="2">
    <source>
        <dbReference type="Proteomes" id="UP001065298"/>
    </source>
</evidence>
<organism evidence="1 2">
    <name type="scientific">Fusarium keratoplasticum</name>
    <dbReference type="NCBI Taxonomy" id="1328300"/>
    <lineage>
        <taxon>Eukaryota</taxon>
        <taxon>Fungi</taxon>
        <taxon>Dikarya</taxon>
        <taxon>Ascomycota</taxon>
        <taxon>Pezizomycotina</taxon>
        <taxon>Sordariomycetes</taxon>
        <taxon>Hypocreomycetidae</taxon>
        <taxon>Hypocreales</taxon>
        <taxon>Nectriaceae</taxon>
        <taxon>Fusarium</taxon>
        <taxon>Fusarium solani species complex</taxon>
    </lineage>
</organism>
<reference evidence="1" key="1">
    <citation type="submission" date="2022-06" db="EMBL/GenBank/DDBJ databases">
        <title>Fusarium solani species complex genomes reveal bases of compartmentalisation and animal pathogenesis.</title>
        <authorList>
            <person name="Tsai I.J."/>
        </authorList>
    </citation>
    <scope>NUCLEOTIDE SEQUENCE</scope>
    <source>
        <strain evidence="1">Fu6.1</strain>
    </source>
</reference>
<evidence type="ECO:0000313" key="1">
    <source>
        <dbReference type="EMBL" id="KAI8670742.1"/>
    </source>
</evidence>
<dbReference type="Proteomes" id="UP001065298">
    <property type="component" value="Chromosome 4"/>
</dbReference>
<dbReference type="EMBL" id="CM046506">
    <property type="protein sequence ID" value="KAI8670742.1"/>
    <property type="molecule type" value="Genomic_DNA"/>
</dbReference>
<protein>
    <submittedName>
        <fullName evidence="1">Ubiquitin thioesterase OTU1</fullName>
    </submittedName>
</protein>
<comment type="caution">
    <text evidence="1">The sequence shown here is derived from an EMBL/GenBank/DDBJ whole genome shotgun (WGS) entry which is preliminary data.</text>
</comment>
<sequence>MRQLLTADKISISLSERVFEYYSLALVRLSFSEIPPNSLPSTLLRWLSLCPSLIVVRLLNSIPTCPSSVLPDNELFAPLNFGVFSVDCLPKTRGIMRARYKGPAGTGILEMSDDATVQAVFDELRAKSGIASFSIKYGPPMAMKTLEPSQGDQNARSLGLHGETLTIVPEETPPAPEVPAQTAAAQQHTTTSRTAKKNESPEDVNVPWPEREGTLLLRVMPSDNSCLFTAFGGALPKQIPAQQLRRMMADYIVQHPEDYSEAVLGSSPSQYCRSIQDPDRWGGGIELSILSSIFDIQICTFDVQVRTPWLLALRIALTVLKAQNLINFGEEKRDRCILVYSGIHYDRVAFSYSEYPHDAPSLPPEMDRTVWPTDDDEVLEQAHKLVKKLNAAHYYTDTEGLILKCDVPGCDWIGSGQLEGRKHAELTGHVDLSEIQDEGDNVLRKCDTFGCHFIGQGDRAMREHTVDTAHERFSIIPDW</sequence>
<gene>
    <name evidence="1" type="ORF">NCS57_00547000</name>
</gene>
<keyword evidence="2" id="KW-1185">Reference proteome</keyword>
<accession>A0ACC0R0N0</accession>
<proteinExistence type="predicted"/>
<name>A0ACC0R0N0_9HYPO</name>